<evidence type="ECO:0000256" key="4">
    <source>
        <dbReference type="PROSITE-ProRule" id="PRU00335"/>
    </source>
</evidence>
<dbReference type="STRING" id="1219058.AOA14_06075"/>
<evidence type="ECO:0000259" key="5">
    <source>
        <dbReference type="PROSITE" id="PS50977"/>
    </source>
</evidence>
<evidence type="ECO:0000256" key="2">
    <source>
        <dbReference type="ARBA" id="ARBA00023125"/>
    </source>
</evidence>
<reference evidence="7" key="1">
    <citation type="submission" date="2015-11" db="EMBL/GenBank/DDBJ databases">
        <title>Complete genome sequence of a polyethylene glycol-degrading strain Sphingopyxis terrae strain 203-1 (NBRC 15098).</title>
        <authorList>
            <person name="Yoshiyuki O."/>
            <person name="Shouta N."/>
            <person name="Nagata Y."/>
            <person name="Numata M."/>
            <person name="Tsuchikane K."/>
            <person name="Hosoyama A."/>
            <person name="Yamazoe A."/>
            <person name="Tsuda M."/>
            <person name="Fujita N."/>
            <person name="Kawai F."/>
        </authorList>
    </citation>
    <scope>NUCLEOTIDE SEQUENCE [LARGE SCALE GENOMIC DNA]</scope>
    <source>
        <strain evidence="7">203-1</strain>
    </source>
</reference>
<dbReference type="PANTHER" id="PTHR30055:SF234">
    <property type="entry name" value="HTH-TYPE TRANSCRIPTIONAL REGULATOR BETI"/>
    <property type="match status" value="1"/>
</dbReference>
<feature type="domain" description="HTH tetR-type" evidence="5">
    <location>
        <begin position="15"/>
        <end position="75"/>
    </location>
</feature>
<evidence type="ECO:0000313" key="7">
    <source>
        <dbReference type="Proteomes" id="UP000076234"/>
    </source>
</evidence>
<dbReference type="GO" id="GO:0000976">
    <property type="term" value="F:transcription cis-regulatory region binding"/>
    <property type="evidence" value="ECO:0007669"/>
    <property type="project" value="TreeGrafter"/>
</dbReference>
<evidence type="ECO:0000313" key="6">
    <source>
        <dbReference type="EMBL" id="AMU94171.1"/>
    </source>
</evidence>
<keyword evidence="2 4" id="KW-0238">DNA-binding</keyword>
<dbReference type="Proteomes" id="UP000076234">
    <property type="component" value="Chromosome"/>
</dbReference>
<dbReference type="PRINTS" id="PR00455">
    <property type="entry name" value="HTHTETR"/>
</dbReference>
<sequence length="207" mass="22868">MSVAAKAPPKQDRARATYDRLLDVAGLLLAEEGIERISTNRIAAEAGLSPPALYRYFGDKYAVLEALGRRLMERQNAVLEAWIERHRSGGIAAMADHIGELLAKTATVTRAEPGAVWTLRALHATPRLVHVRLESHRHVTDRLTDACLPWLVGVPRETCWRWLRLAVEIGFAADEMLYEEDRVAADAVLADAARLLKASLQDLATDG</sequence>
<gene>
    <name evidence="6" type="ORF">AOA14_06075</name>
</gene>
<keyword evidence="1" id="KW-0805">Transcription regulation</keyword>
<organism evidence="6 7">
    <name type="scientific">Sphingopyxis terrae subsp. terrae NBRC 15098</name>
    <dbReference type="NCBI Taxonomy" id="1219058"/>
    <lineage>
        <taxon>Bacteria</taxon>
        <taxon>Pseudomonadati</taxon>
        <taxon>Pseudomonadota</taxon>
        <taxon>Alphaproteobacteria</taxon>
        <taxon>Sphingomonadales</taxon>
        <taxon>Sphingomonadaceae</taxon>
        <taxon>Sphingopyxis</taxon>
    </lineage>
</organism>
<dbReference type="PROSITE" id="PS01081">
    <property type="entry name" value="HTH_TETR_1"/>
    <property type="match status" value="1"/>
</dbReference>
<dbReference type="InterPro" id="IPR050109">
    <property type="entry name" value="HTH-type_TetR-like_transc_reg"/>
</dbReference>
<evidence type="ECO:0000256" key="3">
    <source>
        <dbReference type="ARBA" id="ARBA00023163"/>
    </source>
</evidence>
<dbReference type="AlphaFoldDB" id="A0A142VWR1"/>
<dbReference type="PROSITE" id="PS50977">
    <property type="entry name" value="HTH_TETR_2"/>
    <property type="match status" value="1"/>
</dbReference>
<dbReference type="PANTHER" id="PTHR30055">
    <property type="entry name" value="HTH-TYPE TRANSCRIPTIONAL REGULATOR RUTR"/>
    <property type="match status" value="1"/>
</dbReference>
<name>A0A142VWR1_9SPHN</name>
<feature type="DNA-binding region" description="H-T-H motif" evidence="4">
    <location>
        <begin position="38"/>
        <end position="57"/>
    </location>
</feature>
<reference evidence="6 7" key="2">
    <citation type="journal article" date="2016" name="Genome Announc.">
        <title>Complete Genome Sequence of Sphingopyxis terrae Strain 203-1 (NBRC 111660), a Polyethylene Glycol Degrader.</title>
        <authorList>
            <person name="Ohtsubo Y."/>
            <person name="Nonoyama S."/>
            <person name="Nagata Y."/>
            <person name="Numata M."/>
            <person name="Tsuchikane K."/>
            <person name="Hosoyama A."/>
            <person name="Yamazoe A."/>
            <person name="Tsuda M."/>
            <person name="Fujita N."/>
            <person name="Kawai F."/>
        </authorList>
    </citation>
    <scope>NUCLEOTIDE SEQUENCE [LARGE SCALE GENOMIC DNA]</scope>
    <source>
        <strain evidence="6 7">203-1</strain>
    </source>
</reference>
<dbReference type="InterPro" id="IPR001647">
    <property type="entry name" value="HTH_TetR"/>
</dbReference>
<dbReference type="Pfam" id="PF00440">
    <property type="entry name" value="TetR_N"/>
    <property type="match status" value="1"/>
</dbReference>
<dbReference type="InterPro" id="IPR023772">
    <property type="entry name" value="DNA-bd_HTH_TetR-type_CS"/>
</dbReference>
<dbReference type="KEGG" id="ster:AOA14_06075"/>
<dbReference type="InterPro" id="IPR009057">
    <property type="entry name" value="Homeodomain-like_sf"/>
</dbReference>
<proteinExistence type="predicted"/>
<dbReference type="GO" id="GO:0003700">
    <property type="term" value="F:DNA-binding transcription factor activity"/>
    <property type="evidence" value="ECO:0007669"/>
    <property type="project" value="TreeGrafter"/>
</dbReference>
<dbReference type="Gene3D" id="1.10.357.10">
    <property type="entry name" value="Tetracycline Repressor, domain 2"/>
    <property type="match status" value="1"/>
</dbReference>
<dbReference type="RefSeq" id="WP_062901166.1">
    <property type="nucleotide sequence ID" value="NZ_CP013342.1"/>
</dbReference>
<accession>A0A142VWR1</accession>
<dbReference type="EMBL" id="CP013342">
    <property type="protein sequence ID" value="AMU94171.1"/>
    <property type="molecule type" value="Genomic_DNA"/>
</dbReference>
<keyword evidence="3" id="KW-0804">Transcription</keyword>
<evidence type="ECO:0000256" key="1">
    <source>
        <dbReference type="ARBA" id="ARBA00023015"/>
    </source>
</evidence>
<protein>
    <submittedName>
        <fullName evidence="6">TetR family transcriptional regulator</fullName>
    </submittedName>
</protein>
<dbReference type="SUPFAM" id="SSF46689">
    <property type="entry name" value="Homeodomain-like"/>
    <property type="match status" value="1"/>
</dbReference>